<reference evidence="1 2" key="1">
    <citation type="submission" date="2016-01" db="EMBL/GenBank/DDBJ databases">
        <title>The new phylogeny of the genus Mycobacterium.</title>
        <authorList>
            <person name="Tarcisio F."/>
            <person name="Conor M."/>
            <person name="Antonella G."/>
            <person name="Elisabetta G."/>
            <person name="Giulia F.S."/>
            <person name="Sara T."/>
            <person name="Anna F."/>
            <person name="Clotilde B."/>
            <person name="Roberto B."/>
            <person name="Veronica D.S."/>
            <person name="Fabio R."/>
            <person name="Monica P."/>
            <person name="Olivier J."/>
            <person name="Enrico T."/>
            <person name="Nicola S."/>
        </authorList>
    </citation>
    <scope>NUCLEOTIDE SEQUENCE [LARGE SCALE GENOMIC DNA]</scope>
    <source>
        <strain evidence="1 2">DSM 44572</strain>
    </source>
</reference>
<dbReference type="AlphaFoldDB" id="A0A1X1Z6D1"/>
<sequence length="192" mass="20126">MVTPTFDVGRGSRVAPARATRASGACLVYRLDVVADSAADIVQFAGGWLYDRVMAGWEVTALLTHECDTRPLRILGVRAAAPEARSALAGSTSHCLAVSAEAFSADPLVRDKVLKSLGDRLTEVALWGEGWPLGVNRSVTRAQHVLSAAARRFKGYALAAAGIPSALVDSTETLLCDAPPGSPVDSGLVRLD</sequence>
<evidence type="ECO:0000313" key="1">
    <source>
        <dbReference type="EMBL" id="ORW18854.1"/>
    </source>
</evidence>
<dbReference type="STRING" id="153971.AWC19_18990"/>
<dbReference type="RefSeq" id="WP_085080651.1">
    <property type="nucleotide sequence ID" value="NZ_JACKRZ010000326.1"/>
</dbReference>
<keyword evidence="2" id="KW-1185">Reference proteome</keyword>
<accession>A0A1X1Z6D1</accession>
<evidence type="ECO:0000313" key="2">
    <source>
        <dbReference type="Proteomes" id="UP000193529"/>
    </source>
</evidence>
<organism evidence="1 2">
    <name type="scientific">Mycobacterium palustre</name>
    <dbReference type="NCBI Taxonomy" id="153971"/>
    <lineage>
        <taxon>Bacteria</taxon>
        <taxon>Bacillati</taxon>
        <taxon>Actinomycetota</taxon>
        <taxon>Actinomycetes</taxon>
        <taxon>Mycobacteriales</taxon>
        <taxon>Mycobacteriaceae</taxon>
        <taxon>Mycobacterium</taxon>
        <taxon>Mycobacterium simiae complex</taxon>
    </lineage>
</organism>
<dbReference type="EMBL" id="LQPJ01000136">
    <property type="protein sequence ID" value="ORW18854.1"/>
    <property type="molecule type" value="Genomic_DNA"/>
</dbReference>
<proteinExistence type="predicted"/>
<name>A0A1X1Z6D1_9MYCO</name>
<dbReference type="OrthoDB" id="4555700at2"/>
<comment type="caution">
    <text evidence="1">The sequence shown here is derived from an EMBL/GenBank/DDBJ whole genome shotgun (WGS) entry which is preliminary data.</text>
</comment>
<dbReference type="Proteomes" id="UP000193529">
    <property type="component" value="Unassembled WGS sequence"/>
</dbReference>
<gene>
    <name evidence="1" type="ORF">AWC19_18990</name>
</gene>
<protein>
    <submittedName>
        <fullName evidence="1">Uncharacterized protein</fullName>
    </submittedName>
</protein>